<protein>
    <submittedName>
        <fullName evidence="3">Uncharacterized protein</fullName>
    </submittedName>
</protein>
<feature type="region of interest" description="Disordered" evidence="1">
    <location>
        <begin position="1"/>
        <end position="21"/>
    </location>
</feature>
<sequence>MSHRRGQLERGLPKARRSTGAVVGLGPEKAAVWKTNAPFFDGKTPRRLARSGCNVEWRPAVDGRRVASDTTGDAASECALRAAGPGQATVFAWTR</sequence>
<organism evidence="2 3">
    <name type="scientific">Trichuris muris</name>
    <name type="common">Mouse whipworm</name>
    <dbReference type="NCBI Taxonomy" id="70415"/>
    <lineage>
        <taxon>Eukaryota</taxon>
        <taxon>Metazoa</taxon>
        <taxon>Ecdysozoa</taxon>
        <taxon>Nematoda</taxon>
        <taxon>Enoplea</taxon>
        <taxon>Dorylaimia</taxon>
        <taxon>Trichinellida</taxon>
        <taxon>Trichuridae</taxon>
        <taxon>Trichuris</taxon>
    </lineage>
</organism>
<proteinExistence type="predicted"/>
<keyword evidence="2" id="KW-1185">Reference proteome</keyword>
<evidence type="ECO:0000313" key="2">
    <source>
        <dbReference type="Proteomes" id="UP000046395"/>
    </source>
</evidence>
<evidence type="ECO:0000313" key="3">
    <source>
        <dbReference type="WBParaSite" id="TMUE_3000013504.1"/>
    </source>
</evidence>
<name>A0A5S6R2G4_TRIMR</name>
<dbReference type="Proteomes" id="UP000046395">
    <property type="component" value="Unassembled WGS sequence"/>
</dbReference>
<dbReference type="WBParaSite" id="TMUE_3000013504.1">
    <property type="protein sequence ID" value="TMUE_3000013504.1"/>
    <property type="gene ID" value="WBGene00301957"/>
</dbReference>
<evidence type="ECO:0000256" key="1">
    <source>
        <dbReference type="SAM" id="MobiDB-lite"/>
    </source>
</evidence>
<accession>A0A5S6R2G4</accession>
<feature type="compositionally biased region" description="Basic and acidic residues" evidence="1">
    <location>
        <begin position="1"/>
        <end position="12"/>
    </location>
</feature>
<dbReference type="AlphaFoldDB" id="A0A5S6R2G4"/>
<reference evidence="3" key="1">
    <citation type="submission" date="2019-12" db="UniProtKB">
        <authorList>
            <consortium name="WormBaseParasite"/>
        </authorList>
    </citation>
    <scope>IDENTIFICATION</scope>
</reference>